<organism evidence="2 3">
    <name type="scientific">Lacimicrobium alkaliphilum</name>
    <dbReference type="NCBI Taxonomy" id="1526571"/>
    <lineage>
        <taxon>Bacteria</taxon>
        <taxon>Pseudomonadati</taxon>
        <taxon>Pseudomonadota</taxon>
        <taxon>Gammaproteobacteria</taxon>
        <taxon>Alteromonadales</taxon>
        <taxon>Alteromonadaceae</taxon>
        <taxon>Lacimicrobium</taxon>
    </lineage>
</organism>
<name>A0A0U2ZHR5_9ALTE</name>
<reference evidence="2 3" key="1">
    <citation type="submission" date="2015-12" db="EMBL/GenBank/DDBJ databases">
        <title>Complete genome of Lacimicrobium alkaliphilum KCTC 32984.</title>
        <authorList>
            <person name="Kim S.-G."/>
            <person name="Lee Y.-J."/>
        </authorList>
    </citation>
    <scope>NUCLEOTIDE SEQUENCE [LARGE SCALE GENOMIC DNA]</scope>
    <source>
        <strain evidence="2 3">YelD216</strain>
    </source>
</reference>
<dbReference type="STRING" id="1526571.AT746_06305"/>
<evidence type="ECO:0000313" key="2">
    <source>
        <dbReference type="EMBL" id="ALS97916.1"/>
    </source>
</evidence>
<proteinExistence type="predicted"/>
<keyword evidence="1" id="KW-0812">Transmembrane</keyword>
<keyword evidence="1" id="KW-0472">Membrane</keyword>
<evidence type="ECO:0000313" key="3">
    <source>
        <dbReference type="Proteomes" id="UP000068447"/>
    </source>
</evidence>
<dbReference type="AlphaFoldDB" id="A0A0U2ZHR5"/>
<dbReference type="Proteomes" id="UP000068447">
    <property type="component" value="Chromosome"/>
</dbReference>
<sequence>MQIMIIGLLACLVSALFCYVESFRSGLSAKRWGLAGLVFGPLVLPLFNVKRRMALRRVRSFSCAYLRA</sequence>
<protein>
    <submittedName>
        <fullName evidence="2">Uncharacterized protein</fullName>
    </submittedName>
</protein>
<feature type="transmembrane region" description="Helical" evidence="1">
    <location>
        <begin position="32"/>
        <end position="49"/>
    </location>
</feature>
<dbReference type="EMBL" id="CP013650">
    <property type="protein sequence ID" value="ALS97916.1"/>
    <property type="molecule type" value="Genomic_DNA"/>
</dbReference>
<accession>A0A0U2ZHR5</accession>
<dbReference type="KEGG" id="lal:AT746_06305"/>
<keyword evidence="3" id="KW-1185">Reference proteome</keyword>
<evidence type="ECO:0000256" key="1">
    <source>
        <dbReference type="SAM" id="Phobius"/>
    </source>
</evidence>
<keyword evidence="1" id="KW-1133">Transmembrane helix</keyword>
<gene>
    <name evidence="2" type="ORF">AT746_06305</name>
</gene>